<name>A0A9W6R8F4_9PSEU</name>
<evidence type="ECO:0000313" key="2">
    <source>
        <dbReference type="EMBL" id="GLY69355.1"/>
    </source>
</evidence>
<proteinExistence type="predicted"/>
<dbReference type="Gene3D" id="2.160.20.120">
    <property type="match status" value="1"/>
</dbReference>
<evidence type="ECO:0000313" key="3">
    <source>
        <dbReference type="Proteomes" id="UP001165136"/>
    </source>
</evidence>
<dbReference type="PANTHER" id="PTHR34094:SF1">
    <property type="entry name" value="PROTEIN FAM185A"/>
    <property type="match status" value="1"/>
</dbReference>
<dbReference type="PANTHER" id="PTHR34094">
    <property type="match status" value="1"/>
</dbReference>
<dbReference type="AlphaFoldDB" id="A0A9W6R8F4"/>
<protein>
    <recommendedName>
        <fullName evidence="1">DUF4097 domain-containing protein</fullName>
    </recommendedName>
</protein>
<dbReference type="RefSeq" id="WP_027944203.1">
    <property type="nucleotide sequence ID" value="NZ_BSTI01000016.1"/>
</dbReference>
<evidence type="ECO:0000259" key="1">
    <source>
        <dbReference type="Pfam" id="PF13349"/>
    </source>
</evidence>
<organism evidence="2 3">
    <name type="scientific">Amycolatopsis taiwanensis</name>
    <dbReference type="NCBI Taxonomy" id="342230"/>
    <lineage>
        <taxon>Bacteria</taxon>
        <taxon>Bacillati</taxon>
        <taxon>Actinomycetota</taxon>
        <taxon>Actinomycetes</taxon>
        <taxon>Pseudonocardiales</taxon>
        <taxon>Pseudonocardiaceae</taxon>
        <taxon>Amycolatopsis</taxon>
    </lineage>
</organism>
<keyword evidence="3" id="KW-1185">Reference proteome</keyword>
<dbReference type="Proteomes" id="UP001165136">
    <property type="component" value="Unassembled WGS sequence"/>
</dbReference>
<reference evidence="2" key="1">
    <citation type="submission" date="2023-03" db="EMBL/GenBank/DDBJ databases">
        <title>Amycolatopsis taiwanensis NBRC 103393.</title>
        <authorList>
            <person name="Ichikawa N."/>
            <person name="Sato H."/>
            <person name="Tonouchi N."/>
        </authorList>
    </citation>
    <scope>NUCLEOTIDE SEQUENCE</scope>
    <source>
        <strain evidence="2">NBRC 103393</strain>
    </source>
</reference>
<accession>A0A9W6R8F4</accession>
<gene>
    <name evidence="2" type="ORF">Atai01_59740</name>
</gene>
<feature type="domain" description="DUF4097" evidence="1">
    <location>
        <begin position="117"/>
        <end position="270"/>
    </location>
</feature>
<dbReference type="InterPro" id="IPR025164">
    <property type="entry name" value="Toastrack_DUF4097"/>
</dbReference>
<comment type="caution">
    <text evidence="2">The sequence shown here is derived from an EMBL/GenBank/DDBJ whole genome shotgun (WGS) entry which is preliminary data.</text>
</comment>
<dbReference type="Pfam" id="PF13349">
    <property type="entry name" value="DUF4097"/>
    <property type="match status" value="1"/>
</dbReference>
<dbReference type="EMBL" id="BSTI01000016">
    <property type="protein sequence ID" value="GLY69355.1"/>
    <property type="molecule type" value="Genomic_DNA"/>
</dbReference>
<sequence>MSDEDVTRTQTFPVEGAVELDVNVTFGRVDISLDAENEAVVEVRHDPSIQQPWAQSVTSVLNWVTERFGDQWTAQWGTDLRGGSGDAVEQTRIELTGNRLVVHAPKALPLRGTPLAVTVRAPSGTHVQVRAGSANVTVTGAAGRADILTGSGEVKLDRADGAATVRTGTGPVRLGPALSGLQVRTGGGDVEASSLSGSATLVTGTGDIWLGAAAGEIMARTGSGDLSVADAAGGTLELITGSGEIRVGVRPGVAAEIDLTSGSGKVSTELDLAQEPPDGEIPLQVRARTGSGSAVVTRAAQ</sequence>